<dbReference type="InterPro" id="IPR018511">
    <property type="entry name" value="Hemolysin-typ_Ca-bd_CS"/>
</dbReference>
<keyword evidence="3" id="KW-0964">Secreted</keyword>
<dbReference type="PROSITE" id="PS00330">
    <property type="entry name" value="HEMOLYSIN_CALCIUM"/>
    <property type="match status" value="8"/>
</dbReference>
<evidence type="ECO:0000313" key="10">
    <source>
        <dbReference type="Proteomes" id="UP000198615"/>
    </source>
</evidence>
<gene>
    <name evidence="9" type="ORF">SAMN05660686_04992</name>
</gene>
<dbReference type="PANTHER" id="PTHR38340">
    <property type="entry name" value="S-LAYER PROTEIN"/>
    <property type="match status" value="1"/>
</dbReference>
<dbReference type="InterPro" id="IPR001343">
    <property type="entry name" value="Hemolysn_Ca-bd"/>
</dbReference>
<feature type="region of interest" description="Disordered" evidence="8">
    <location>
        <begin position="770"/>
        <end position="808"/>
    </location>
</feature>
<dbReference type="RefSeq" id="WP_093154719.1">
    <property type="nucleotide sequence ID" value="NZ_FNBW01000032.1"/>
</dbReference>
<organism evidence="9 10">
    <name type="scientific">Thalassobaculum litoreum DSM 18839</name>
    <dbReference type="NCBI Taxonomy" id="1123362"/>
    <lineage>
        <taxon>Bacteria</taxon>
        <taxon>Pseudomonadati</taxon>
        <taxon>Pseudomonadota</taxon>
        <taxon>Alphaproteobacteria</taxon>
        <taxon>Rhodospirillales</taxon>
        <taxon>Thalassobaculaceae</taxon>
        <taxon>Thalassobaculum</taxon>
    </lineage>
</organism>
<evidence type="ECO:0000256" key="1">
    <source>
        <dbReference type="ARBA" id="ARBA00004370"/>
    </source>
</evidence>
<evidence type="ECO:0000256" key="3">
    <source>
        <dbReference type="ARBA" id="ARBA00022525"/>
    </source>
</evidence>
<reference evidence="9 10" key="1">
    <citation type="submission" date="2016-10" db="EMBL/GenBank/DDBJ databases">
        <authorList>
            <person name="Varghese N."/>
            <person name="Submissions S."/>
        </authorList>
    </citation>
    <scope>NUCLEOTIDE SEQUENCE [LARGE SCALE GENOMIC DNA]</scope>
    <source>
        <strain evidence="9 10">DSM 18839</strain>
    </source>
</reference>
<evidence type="ECO:0000256" key="6">
    <source>
        <dbReference type="ARBA" id="ARBA00023026"/>
    </source>
</evidence>
<feature type="compositionally biased region" description="Acidic residues" evidence="8">
    <location>
        <begin position="398"/>
        <end position="408"/>
    </location>
</feature>
<dbReference type="InterPro" id="IPR011049">
    <property type="entry name" value="Serralysin-like_metalloprot_C"/>
</dbReference>
<evidence type="ECO:0000256" key="4">
    <source>
        <dbReference type="ARBA" id="ARBA00022656"/>
    </source>
</evidence>
<keyword evidence="6" id="KW-0843">Virulence</keyword>
<keyword evidence="7" id="KW-0472">Membrane</keyword>
<dbReference type="Gene3D" id="2.150.10.10">
    <property type="entry name" value="Serralysin-like metalloprotease, C-terminal"/>
    <property type="match status" value="5"/>
</dbReference>
<feature type="region of interest" description="Disordered" evidence="8">
    <location>
        <begin position="325"/>
        <end position="409"/>
    </location>
</feature>
<comment type="caution">
    <text evidence="9">The sequence shown here is derived from an EMBL/GenBank/DDBJ whole genome shotgun (WGS) entry which is preliminary data.</text>
</comment>
<feature type="compositionally biased region" description="Acidic residues" evidence="8">
    <location>
        <begin position="379"/>
        <end position="391"/>
    </location>
</feature>
<dbReference type="PRINTS" id="PR01488">
    <property type="entry name" value="RTXTOXINA"/>
</dbReference>
<dbReference type="InterPro" id="IPR050557">
    <property type="entry name" value="RTX_toxin/Mannuronan_C5-epim"/>
</dbReference>
<name>A0A8G2EYL1_9PROT</name>
<dbReference type="EMBL" id="FNBW01000032">
    <property type="protein sequence ID" value="SDG60344.1"/>
    <property type="molecule type" value="Genomic_DNA"/>
</dbReference>
<dbReference type="PRINTS" id="PR00313">
    <property type="entry name" value="CABNDNGRPT"/>
</dbReference>
<comment type="subcellular location">
    <subcellularLocation>
        <location evidence="1">Membrane</location>
    </subcellularLocation>
    <subcellularLocation>
        <location evidence="2">Secreted</location>
    </subcellularLocation>
</comment>
<evidence type="ECO:0000256" key="5">
    <source>
        <dbReference type="ARBA" id="ARBA00022737"/>
    </source>
</evidence>
<proteinExistence type="predicted"/>
<accession>A0A8G2EYL1</accession>
<evidence type="ECO:0000256" key="8">
    <source>
        <dbReference type="SAM" id="MobiDB-lite"/>
    </source>
</evidence>
<evidence type="ECO:0000256" key="7">
    <source>
        <dbReference type="ARBA" id="ARBA00023136"/>
    </source>
</evidence>
<keyword evidence="5" id="KW-0677">Repeat</keyword>
<dbReference type="Proteomes" id="UP000198615">
    <property type="component" value="Unassembled WGS sequence"/>
</dbReference>
<evidence type="ECO:0000256" key="2">
    <source>
        <dbReference type="ARBA" id="ARBA00004613"/>
    </source>
</evidence>
<protein>
    <submittedName>
        <fullName evidence="9">Hemolysin-type calcium-binding repeat-containing protein</fullName>
    </submittedName>
</protein>
<dbReference type="PANTHER" id="PTHR38340:SF1">
    <property type="entry name" value="S-LAYER PROTEIN"/>
    <property type="match status" value="1"/>
</dbReference>
<keyword evidence="10" id="KW-1185">Reference proteome</keyword>
<dbReference type="SUPFAM" id="SSF51120">
    <property type="entry name" value="beta-Roll"/>
    <property type="match status" value="4"/>
</dbReference>
<feature type="compositionally biased region" description="Acidic residues" evidence="8">
    <location>
        <begin position="334"/>
        <end position="354"/>
    </location>
</feature>
<dbReference type="OrthoDB" id="115878at2"/>
<dbReference type="AlphaFoldDB" id="A0A8G2EYL1"/>
<keyword evidence="4" id="KW-0800">Toxin</keyword>
<dbReference type="InterPro" id="IPR003995">
    <property type="entry name" value="RTX_toxin_determinant-A"/>
</dbReference>
<dbReference type="Pfam" id="PF00353">
    <property type="entry name" value="HemolysinCabind"/>
    <property type="match status" value="7"/>
</dbReference>
<dbReference type="GO" id="GO:0016020">
    <property type="term" value="C:membrane"/>
    <property type="evidence" value="ECO:0007669"/>
    <property type="project" value="UniProtKB-SubCell"/>
</dbReference>
<dbReference type="GO" id="GO:0005576">
    <property type="term" value="C:extracellular region"/>
    <property type="evidence" value="ECO:0007669"/>
    <property type="project" value="UniProtKB-SubCell"/>
</dbReference>
<evidence type="ECO:0000313" key="9">
    <source>
        <dbReference type="EMBL" id="SDG60344.1"/>
    </source>
</evidence>
<dbReference type="GO" id="GO:0090729">
    <property type="term" value="F:toxin activity"/>
    <property type="evidence" value="ECO:0007669"/>
    <property type="project" value="UniProtKB-KW"/>
</dbReference>
<dbReference type="GO" id="GO:0005509">
    <property type="term" value="F:calcium ion binding"/>
    <property type="evidence" value="ECO:0007669"/>
    <property type="project" value="InterPro"/>
</dbReference>
<sequence length="1048" mass="104679">MVTVTLSEDQNTPNLSSEADTVNASLAGTLNGNDEIDGLAGIDALILSAAQSVTFEADTLINFENVSITGGAQVITTHDATVASDKSLIVNAAASADSVFWDGSAETDGQFEITGGSAGDTLIGGAQGDTLSGGGGEDVFRYTNAFADGDVIAGGAASDTLQVVGEGNFTSVSSISSIERISISGTNASAVFADHLTAGSLTLSGAGSFAFIVMSGVEYDLSNLDTSALSEDEATIQVGVQVGAATTLIAPTAFAAIMVGGTGDDRLSGGGGHDWLSGSAGADSIYGAAGDDTMKGGNGDDLLVGGSGEDRLFGGDGHDLIKGGSTGDVLSGGEGDDTLVGEDGDDNLTGDTGDDQLSGGAGFDFLTAGDGDDTLVGGEDGDELYGGEDDDVLRGGAGDDDLCGEDGDDHLSGGTGSDWLCGDAGNDTLSGGLGADLLIGGAGNDLLVGGAGDDSLAGVSGADTLAGGAGSDEYAASDGITLLDWSPGEKLIFDSATALTTRGISRSGNTLTFDTDADNTSDISVTISGVALGASFSVAIADGDAEVTYTAPSPNSGSEGNDDDGVVVVDEPTDSGSGSNVRTVTNTGSTPGSAAIVEGTENNGNVVTATIPTGVTLTAEGPELAQTPDTTRPNLLGAIDARDPSGKPGLLSGASSFLDGLDPNTVLDVRTIVISASSQSLSAPIVFEGSVSGTDETQSEAFVIDLHALPTGSQVVLDNIEFASIIGSATITGGSGDNYAIGDDAAQFISLGVGDDTLFGGGGSDTVASAGGNDRLFGDGGDDRVTGGEGSDTLEGGTGDDTLVGGSGDDQLVGGSGLDVAQFSTSAPVFADPIARDSGRVTVEGSDSMESVEVLVFADRKTIVTHDAATSATAFDELGYLAANDDVAAAVAVGMFSSALEHYTQFGRYEERSGVASFPFDERYYLDAYSDVAEAVMGGSFSSGLDHYQRVGHAESRDPTAAFSSAYYLTRNPDVATAVARGQFASAYEHYREVGAGEGRAASAFFDTAKYLAAYSDVDAAGINPLDHYLSTGIFEGRTGFLTDDYTL</sequence>